<evidence type="ECO:0000313" key="2">
    <source>
        <dbReference type="EMBL" id="GAA4916012.1"/>
    </source>
</evidence>
<gene>
    <name evidence="2" type="ORF">GCM10025790_08860</name>
</gene>
<evidence type="ECO:0000256" key="1">
    <source>
        <dbReference type="SAM" id="MobiDB-lite"/>
    </source>
</evidence>
<comment type="caution">
    <text evidence="2">The sequence shown here is derived from an EMBL/GenBank/DDBJ whole genome shotgun (WGS) entry which is preliminary data.</text>
</comment>
<dbReference type="Proteomes" id="UP001500368">
    <property type="component" value="Unassembled WGS sequence"/>
</dbReference>
<dbReference type="EMBL" id="BAABLW010000005">
    <property type="protein sequence ID" value="GAA4916012.1"/>
    <property type="molecule type" value="Genomic_DNA"/>
</dbReference>
<keyword evidence="3" id="KW-1185">Reference proteome</keyword>
<proteinExistence type="predicted"/>
<sequence>MAINTYGAVEENDPRVATPAPVHSTYSEEDTAAQAGPSLLEELGREAQRDITRTIRYEVKDREGWEVEFTNNISTDDYKRYQNAGTKNGKKDASQADLAKIAGMPLVERNTGIYRRGQLVTDQKGDPITFRSEEFLEMFRVFTALDAVRKFLGDGYTISLANDLYKQAGFNEDAAIVDPKNA</sequence>
<organism evidence="2 3">
    <name type="scientific">Nesterenkonia rhizosphaerae</name>
    <dbReference type="NCBI Taxonomy" id="1348272"/>
    <lineage>
        <taxon>Bacteria</taxon>
        <taxon>Bacillati</taxon>
        <taxon>Actinomycetota</taxon>
        <taxon>Actinomycetes</taxon>
        <taxon>Micrococcales</taxon>
        <taxon>Micrococcaceae</taxon>
        <taxon>Nesterenkonia</taxon>
    </lineage>
</organism>
<feature type="region of interest" description="Disordered" evidence="1">
    <location>
        <begin position="1"/>
        <end position="33"/>
    </location>
</feature>
<name>A0ABP9FSW9_9MICC</name>
<protein>
    <submittedName>
        <fullName evidence="2">Uncharacterized protein</fullName>
    </submittedName>
</protein>
<evidence type="ECO:0000313" key="3">
    <source>
        <dbReference type="Proteomes" id="UP001500368"/>
    </source>
</evidence>
<reference evidence="3" key="1">
    <citation type="journal article" date="2019" name="Int. J. Syst. Evol. Microbiol.">
        <title>The Global Catalogue of Microorganisms (GCM) 10K type strain sequencing project: providing services to taxonomists for standard genome sequencing and annotation.</title>
        <authorList>
            <consortium name="The Broad Institute Genomics Platform"/>
            <consortium name="The Broad Institute Genome Sequencing Center for Infectious Disease"/>
            <person name="Wu L."/>
            <person name="Ma J."/>
        </authorList>
    </citation>
    <scope>NUCLEOTIDE SEQUENCE [LARGE SCALE GENOMIC DNA]</scope>
    <source>
        <strain evidence="3">JCM 19129</strain>
    </source>
</reference>
<accession>A0ABP9FSW9</accession>
<dbReference type="RefSeq" id="WP_345476868.1">
    <property type="nucleotide sequence ID" value="NZ_BAABLW010000005.1"/>
</dbReference>